<gene>
    <name evidence="1" type="ORF">N3K66_005150</name>
</gene>
<sequence length="607" mass="67213">MSLPWLSQPVELHSHRDPGMCMMTPEQCAYKYRYWVFWYEADHRYGLPTVAFFLACILFFSAIHLFSAFAPSSWTASRPWRRAAAAGRWATYRRWRVGRWSSQSLGAYSLGAVGFVFFAAMTFAAKPYYWPNTKEISYGDSPPIATRAGWMALGCLPFVLILGTKANPIATLLGTSHENLVVWHNWAAWAMFVLALIHTFPFIVYNIWAGTIVEQWNTGGLWVTGVIALLAQAWLTFFSIRWLRERFYEFFKATHFFAALVFVIFFFLHCDHILTSWDYFIAAAVLYALPWLYSQCRTYFEHGLRHRASLTMETNSMLKITVATAAGWKPGQHVYLRFLTQGVHALTAHPFTICSLQEGPLREDGRSEMVFYVRVRGGLTKRLGRLAEKTPGVSVPVLLDGPYGGVQGRWFGGFDHHVVIGGGAGAGFALALAQDFISQSQFAPEKNTKMTLVVSSRDPGLKQWFLDALSKVAVEGEKDAVVGLREYGLSVRIHETGGSESSTEYSEDHHTASTAATDKETAGPQKTSVTHLGNLKGISVSIAHGRADLFALGRDIVTAEGTSVGIAVCGPASMVHDAGRVAASAQGNIVKGGPGASEVWFHKESFS</sequence>
<reference evidence="1" key="1">
    <citation type="submission" date="2022-10" db="EMBL/GenBank/DDBJ databases">
        <title>Complete Genome of Trichothecium roseum strain YXFP-22015, a Plant Pathogen Isolated from Citrus.</title>
        <authorList>
            <person name="Wang Y."/>
            <person name="Zhu L."/>
        </authorList>
    </citation>
    <scope>NUCLEOTIDE SEQUENCE</scope>
    <source>
        <strain evidence="1">YXFP-22015</strain>
    </source>
</reference>
<comment type="caution">
    <text evidence="1">The sequence shown here is derived from an EMBL/GenBank/DDBJ whole genome shotgun (WGS) entry which is preliminary data.</text>
</comment>
<organism evidence="1 2">
    <name type="scientific">Trichothecium roseum</name>
    <dbReference type="NCBI Taxonomy" id="47278"/>
    <lineage>
        <taxon>Eukaryota</taxon>
        <taxon>Fungi</taxon>
        <taxon>Dikarya</taxon>
        <taxon>Ascomycota</taxon>
        <taxon>Pezizomycotina</taxon>
        <taxon>Sordariomycetes</taxon>
        <taxon>Hypocreomycetidae</taxon>
        <taxon>Hypocreales</taxon>
        <taxon>Hypocreales incertae sedis</taxon>
        <taxon>Trichothecium</taxon>
    </lineage>
</organism>
<name>A0ACC0V597_9HYPO</name>
<dbReference type="EMBL" id="CM047943">
    <property type="protein sequence ID" value="KAI9900888.1"/>
    <property type="molecule type" value="Genomic_DNA"/>
</dbReference>
<protein>
    <submittedName>
        <fullName evidence="1">Uncharacterized protein</fullName>
    </submittedName>
</protein>
<evidence type="ECO:0000313" key="2">
    <source>
        <dbReference type="Proteomes" id="UP001163324"/>
    </source>
</evidence>
<accession>A0ACC0V597</accession>
<keyword evidence="2" id="KW-1185">Reference proteome</keyword>
<dbReference type="Proteomes" id="UP001163324">
    <property type="component" value="Chromosome 4"/>
</dbReference>
<proteinExistence type="predicted"/>
<evidence type="ECO:0000313" key="1">
    <source>
        <dbReference type="EMBL" id="KAI9900888.1"/>
    </source>
</evidence>